<evidence type="ECO:0008006" key="5">
    <source>
        <dbReference type="Google" id="ProtNLM"/>
    </source>
</evidence>
<evidence type="ECO:0000259" key="1">
    <source>
        <dbReference type="Pfam" id="PF04016"/>
    </source>
</evidence>
<dbReference type="Pfam" id="PF13938">
    <property type="entry name" value="DUF4213"/>
    <property type="match status" value="1"/>
</dbReference>
<dbReference type="RefSeq" id="WP_034255359.1">
    <property type="nucleotide sequence ID" value="NZ_CP017298.1"/>
</dbReference>
<dbReference type="Proteomes" id="UP000095214">
    <property type="component" value="Chromosome"/>
</dbReference>
<proteinExistence type="predicted"/>
<organism evidence="3 4">
    <name type="scientific">Pauljensenia hongkongensis</name>
    <dbReference type="NCBI Taxonomy" id="178339"/>
    <lineage>
        <taxon>Bacteria</taxon>
        <taxon>Bacillati</taxon>
        <taxon>Actinomycetota</taxon>
        <taxon>Actinomycetes</taxon>
        <taxon>Actinomycetales</taxon>
        <taxon>Actinomycetaceae</taxon>
        <taxon>Pauljensenia</taxon>
    </lineage>
</organism>
<dbReference type="EMBL" id="CP017298">
    <property type="protein sequence ID" value="AOS47640.1"/>
    <property type="molecule type" value="Genomic_DNA"/>
</dbReference>
<dbReference type="Gene3D" id="3.40.50.11590">
    <property type="match status" value="1"/>
</dbReference>
<evidence type="ECO:0000313" key="3">
    <source>
        <dbReference type="EMBL" id="AOS47640.1"/>
    </source>
</evidence>
<dbReference type="Pfam" id="PF04016">
    <property type="entry name" value="DUF364"/>
    <property type="match status" value="1"/>
</dbReference>
<name>A0A1D8B3D1_9ACTO</name>
<protein>
    <recommendedName>
        <fullName evidence="5">Heavy-metal chelation domain-containing protein</fullName>
    </recommendedName>
</protein>
<feature type="domain" description="Putative heavy-metal chelation" evidence="1">
    <location>
        <begin position="120"/>
        <end position="217"/>
    </location>
</feature>
<dbReference type="InterPro" id="IPR025251">
    <property type="entry name" value="DUF4213"/>
</dbReference>
<dbReference type="SUPFAM" id="SSF159713">
    <property type="entry name" value="Dhaf3308-like"/>
    <property type="match status" value="1"/>
</dbReference>
<gene>
    <name evidence="3" type="ORF">BH719_07100</name>
</gene>
<evidence type="ECO:0000313" key="4">
    <source>
        <dbReference type="Proteomes" id="UP000095214"/>
    </source>
</evidence>
<sequence length="253" mass="26874">MATPWDIYDQLIDQIPADITVQSARADGKWRRIGTSEGGAGMAFGMNVQSRPRTVAAAEDLVGRPLRDAANLVKSWNFEDAGLGMAAINAYHSHTDRALAHGFTPLAENNWGRTFHAYADAVAGKRVAIVGHFPFAPAALPDVAELIVLERALFDGDYPDSACEYLLPGVDWAFITGSAFVNKTMPRLLELTRGVHSVVLGPSAPASPIVLDHGASEVLAFASCHPALLEEGLAGRLPGGMFDAGMRVGLARG</sequence>
<feature type="domain" description="DUF4213" evidence="2">
    <location>
        <begin position="8"/>
        <end position="91"/>
    </location>
</feature>
<dbReference type="AlphaFoldDB" id="A0A1D8B3D1"/>
<dbReference type="OrthoDB" id="9806942at2"/>
<dbReference type="Gene3D" id="3.30.390.100">
    <property type="match status" value="1"/>
</dbReference>
<evidence type="ECO:0000259" key="2">
    <source>
        <dbReference type="Pfam" id="PF13938"/>
    </source>
</evidence>
<accession>A0A1D8B3D1</accession>
<dbReference type="KEGG" id="phon:BH719_07100"/>
<keyword evidence="4" id="KW-1185">Reference proteome</keyword>
<dbReference type="STRING" id="178339.BH719_07100"/>
<reference evidence="3 4" key="1">
    <citation type="submission" date="2016-09" db="EMBL/GenBank/DDBJ databases">
        <title>Complete genome sequence of Actinomyces hongkongensis HKU8.</title>
        <authorList>
            <person name="Gao Y.-X."/>
            <person name="Zhou Y.-Y."/>
            <person name="Xie Y."/>
            <person name="Wang M."/>
            <person name="Wang S.-J."/>
            <person name="Shen S.-G."/>
        </authorList>
    </citation>
    <scope>NUCLEOTIDE SEQUENCE [LARGE SCALE GENOMIC DNA]</scope>
    <source>
        <strain evidence="3 4">HKU8</strain>
    </source>
</reference>
<dbReference type="InterPro" id="IPR007161">
    <property type="entry name" value="DUF364"/>
</dbReference>